<keyword evidence="1" id="KW-0472">Membrane</keyword>
<keyword evidence="3" id="KW-1185">Reference proteome</keyword>
<evidence type="ECO:0000256" key="1">
    <source>
        <dbReference type="SAM" id="Phobius"/>
    </source>
</evidence>
<protein>
    <submittedName>
        <fullName evidence="2">Uncharacterized protein</fullName>
    </submittedName>
</protein>
<comment type="caution">
    <text evidence="2">The sequence shown here is derived from an EMBL/GenBank/DDBJ whole genome shotgun (WGS) entry which is preliminary data.</text>
</comment>
<reference evidence="2 3" key="1">
    <citation type="journal article" date="2024" name="Commun. Biol.">
        <title>Comparative genomic analysis of thermophilic fungi reveals convergent evolutionary adaptations and gene losses.</title>
        <authorList>
            <person name="Steindorff A.S."/>
            <person name="Aguilar-Pontes M.V."/>
            <person name="Robinson A.J."/>
            <person name="Andreopoulos B."/>
            <person name="LaButti K."/>
            <person name="Kuo A."/>
            <person name="Mondo S."/>
            <person name="Riley R."/>
            <person name="Otillar R."/>
            <person name="Haridas S."/>
            <person name="Lipzen A."/>
            <person name="Grimwood J."/>
            <person name="Schmutz J."/>
            <person name="Clum A."/>
            <person name="Reid I.D."/>
            <person name="Moisan M.C."/>
            <person name="Butler G."/>
            <person name="Nguyen T.T.M."/>
            <person name="Dewar K."/>
            <person name="Conant G."/>
            <person name="Drula E."/>
            <person name="Henrissat B."/>
            <person name="Hansel C."/>
            <person name="Singer S."/>
            <person name="Hutchinson M.I."/>
            <person name="de Vries R.P."/>
            <person name="Natvig D.O."/>
            <person name="Powell A.J."/>
            <person name="Tsang A."/>
            <person name="Grigoriev I.V."/>
        </authorList>
    </citation>
    <scope>NUCLEOTIDE SEQUENCE [LARGE SCALE GENOMIC DNA]</scope>
    <source>
        <strain evidence="2 3">CBS 494.80</strain>
    </source>
</reference>
<gene>
    <name evidence="2" type="ORF">VTL71DRAFT_371</name>
</gene>
<dbReference type="Proteomes" id="UP001595075">
    <property type="component" value="Unassembled WGS sequence"/>
</dbReference>
<sequence>MHDLILKMMNSQVMQIHEFNYRVIYLLVWSAMPRVLIFYIVLFSSHRISFTTCLATALHLTRLLTIIINDSVL</sequence>
<proteinExistence type="predicted"/>
<keyword evidence="1" id="KW-1133">Transmembrane helix</keyword>
<evidence type="ECO:0000313" key="2">
    <source>
        <dbReference type="EMBL" id="KAL2075428.1"/>
    </source>
</evidence>
<accession>A0ABR4D1C2</accession>
<feature type="transmembrane region" description="Helical" evidence="1">
    <location>
        <begin position="21"/>
        <end position="42"/>
    </location>
</feature>
<dbReference type="EMBL" id="JAZHXI010000001">
    <property type="protein sequence ID" value="KAL2075428.1"/>
    <property type="molecule type" value="Genomic_DNA"/>
</dbReference>
<evidence type="ECO:0000313" key="3">
    <source>
        <dbReference type="Proteomes" id="UP001595075"/>
    </source>
</evidence>
<keyword evidence="1" id="KW-0812">Transmembrane</keyword>
<organism evidence="2 3">
    <name type="scientific">Oculimacula yallundae</name>
    <dbReference type="NCBI Taxonomy" id="86028"/>
    <lineage>
        <taxon>Eukaryota</taxon>
        <taxon>Fungi</taxon>
        <taxon>Dikarya</taxon>
        <taxon>Ascomycota</taxon>
        <taxon>Pezizomycotina</taxon>
        <taxon>Leotiomycetes</taxon>
        <taxon>Helotiales</taxon>
        <taxon>Ploettnerulaceae</taxon>
        <taxon>Oculimacula</taxon>
    </lineage>
</organism>
<name>A0ABR4D1C2_9HELO</name>